<dbReference type="InterPro" id="IPR006905">
    <property type="entry name" value="Flavin_halogenase"/>
</dbReference>
<keyword evidence="2" id="KW-0274">FAD</keyword>
<feature type="binding site" evidence="2">
    <location>
        <position position="81"/>
    </location>
    <ligand>
        <name>7-chloro-L-tryptophan</name>
        <dbReference type="ChEBI" id="CHEBI:58713"/>
    </ligand>
</feature>
<dbReference type="RefSeq" id="WP_126833899.1">
    <property type="nucleotide sequence ID" value="NZ_PIPT01000005.1"/>
</dbReference>
<evidence type="ECO:0000313" key="3">
    <source>
        <dbReference type="EMBL" id="RUO47753.1"/>
    </source>
</evidence>
<dbReference type="InterPro" id="IPR036188">
    <property type="entry name" value="FAD/NAD-bd_sf"/>
</dbReference>
<feature type="binding site" evidence="2">
    <location>
        <position position="337"/>
    </location>
    <ligand>
        <name>FAD</name>
        <dbReference type="ChEBI" id="CHEBI:57692"/>
    </ligand>
</feature>
<dbReference type="InterPro" id="IPR033856">
    <property type="entry name" value="Trp_halogen"/>
</dbReference>
<feature type="binding site" evidence="2">
    <location>
        <begin position="11"/>
        <end position="14"/>
    </location>
    <ligand>
        <name>FAD</name>
        <dbReference type="ChEBI" id="CHEBI:57692"/>
    </ligand>
</feature>
<evidence type="ECO:0000256" key="1">
    <source>
        <dbReference type="PIRSR" id="PIRSR011396-1"/>
    </source>
</evidence>
<dbReference type="Proteomes" id="UP000286678">
    <property type="component" value="Unassembled WGS sequence"/>
</dbReference>
<gene>
    <name evidence="3" type="ORF">CWE21_07890</name>
</gene>
<name>A0A432XG67_9GAMM</name>
<dbReference type="PANTHER" id="PTHR43747:SF4">
    <property type="entry name" value="FLAVIN-DEPENDENT TRYPTOPHAN HALOGENASE"/>
    <property type="match status" value="1"/>
</dbReference>
<reference evidence="4" key="1">
    <citation type="journal article" date="2018" name="Front. Microbiol.">
        <title>Genome-Based Analysis Reveals the Taxonomy and Diversity of the Family Idiomarinaceae.</title>
        <authorList>
            <person name="Liu Y."/>
            <person name="Lai Q."/>
            <person name="Shao Z."/>
        </authorList>
    </citation>
    <scope>NUCLEOTIDE SEQUENCE [LARGE SCALE GENOMIC DNA]</scope>
    <source>
        <strain evidence="4">SW15</strain>
    </source>
</reference>
<dbReference type="GO" id="GO:0000166">
    <property type="term" value="F:nucleotide binding"/>
    <property type="evidence" value="ECO:0007669"/>
    <property type="project" value="UniProtKB-KW"/>
</dbReference>
<dbReference type="AlphaFoldDB" id="A0A432XG67"/>
<evidence type="ECO:0000313" key="4">
    <source>
        <dbReference type="Proteomes" id="UP000286678"/>
    </source>
</evidence>
<dbReference type="OrthoDB" id="7178350at2"/>
<proteinExistence type="predicted"/>
<feature type="active site" evidence="1">
    <location>
        <position position="81"/>
    </location>
</feature>
<keyword evidence="4" id="KW-1185">Reference proteome</keyword>
<feature type="binding site" evidence="2">
    <location>
        <position position="346"/>
    </location>
    <ligand>
        <name>L-tryptophan</name>
        <dbReference type="ChEBI" id="CHEBI:57912"/>
    </ligand>
</feature>
<dbReference type="InterPro" id="IPR050816">
    <property type="entry name" value="Flavin-dep_Halogenase_NPB"/>
</dbReference>
<keyword evidence="2" id="KW-0547">Nucleotide-binding</keyword>
<dbReference type="Gene3D" id="3.50.50.60">
    <property type="entry name" value="FAD/NAD(P)-binding domain"/>
    <property type="match status" value="1"/>
</dbReference>
<keyword evidence="2" id="KW-0285">Flavoprotein</keyword>
<dbReference type="Pfam" id="PF04820">
    <property type="entry name" value="Trp_halogenase"/>
    <property type="match status" value="1"/>
</dbReference>
<organism evidence="3 4">
    <name type="scientific">Pseudidiomarina aquimaris</name>
    <dbReference type="NCBI Taxonomy" id="641841"/>
    <lineage>
        <taxon>Bacteria</taxon>
        <taxon>Pseudomonadati</taxon>
        <taxon>Pseudomonadota</taxon>
        <taxon>Gammaproteobacteria</taxon>
        <taxon>Alteromonadales</taxon>
        <taxon>Idiomarinaceae</taxon>
        <taxon>Pseudidiomarina</taxon>
    </lineage>
</organism>
<comment type="caution">
    <text evidence="3">The sequence shown here is derived from an EMBL/GenBank/DDBJ whole genome shotgun (WGS) entry which is preliminary data.</text>
</comment>
<dbReference type="PIRSF" id="PIRSF011396">
    <property type="entry name" value="Trp_halogenase"/>
    <property type="match status" value="1"/>
</dbReference>
<protein>
    <submittedName>
        <fullName evidence="3">Tryptophan 7-halogenase</fullName>
    </submittedName>
</protein>
<dbReference type="SUPFAM" id="SSF51905">
    <property type="entry name" value="FAD/NAD(P)-binding domain"/>
    <property type="match status" value="1"/>
</dbReference>
<dbReference type="PANTHER" id="PTHR43747">
    <property type="entry name" value="FAD-BINDING PROTEIN"/>
    <property type="match status" value="1"/>
</dbReference>
<accession>A0A432XG67</accession>
<dbReference type="EMBL" id="PIPT01000005">
    <property type="protein sequence ID" value="RUO47753.1"/>
    <property type="molecule type" value="Genomic_DNA"/>
</dbReference>
<dbReference type="GO" id="GO:0004497">
    <property type="term" value="F:monooxygenase activity"/>
    <property type="evidence" value="ECO:0007669"/>
    <property type="project" value="InterPro"/>
</dbReference>
<sequence>MEKRKILIVGGGSAGWMAAAYLNGALNRRGNDHRVDIELLESPDTPRISVGEATIPSMRHLLAAIGIDEMEFMRVTEGTFKQSIKYVNWVHNDNSFYHHPFSSLRTHPIDYAGSNWLRSDRSVPFMETCSIQPLICEWGRAPVMFGEWRMGARLNYAYQMNAQKFADYLRDFSTARGVVHTKANMAQVKKHANGDIASVTTDKGQEITADIFVDCTGFRSLLLEKEMGVGYEDFGKYLLCDRAVTMHVPYDTHYPGMVRPYTTATALSNGWIWDIPMQTRRSIGYVHSSAFIDEEAAEREMRAYQGGNTDDLPCRFIPFKAGRRHQQWQGNCVAIGLSGGFIEPLESTGLYLSDLGAVLLAEHFPWRREDQEMLAARYNRLMTNRYYEILDFINMHYCLTKRTDTEFWRTVQEREHITDRLQAKFDYWRRKPPSPHDFQDQNFAAMLGQDTSALPPIGNGRQDARAPVDTGGLWNHESYECILYGMEFLQKECDQWFGERRPPTQVNPAILQRLQMARQMLPPHELWLQQALGMQDYPKAARPKGWI</sequence>
<evidence type="ECO:0000256" key="2">
    <source>
        <dbReference type="PIRSR" id="PIRSR011396-2"/>
    </source>
</evidence>